<organism evidence="1 2">
    <name type="scientific">Streptomyces bikiniensis</name>
    <dbReference type="NCBI Taxonomy" id="1896"/>
    <lineage>
        <taxon>Bacteria</taxon>
        <taxon>Bacillati</taxon>
        <taxon>Actinomycetota</taxon>
        <taxon>Actinomycetes</taxon>
        <taxon>Kitasatosporales</taxon>
        <taxon>Streptomycetaceae</taxon>
        <taxon>Streptomyces</taxon>
    </lineage>
</organism>
<comment type="caution">
    <text evidence="1">The sequence shown here is derived from an EMBL/GenBank/DDBJ whole genome shotgun (WGS) entry which is preliminary data.</text>
</comment>
<gene>
    <name evidence="1" type="ORF">ACIGW0_31365</name>
</gene>
<dbReference type="RefSeq" id="WP_399621613.1">
    <property type="nucleotide sequence ID" value="NZ_JBITYT010000023.1"/>
</dbReference>
<reference evidence="1 2" key="1">
    <citation type="submission" date="2024-10" db="EMBL/GenBank/DDBJ databases">
        <title>The Natural Products Discovery Center: Release of the First 8490 Sequenced Strains for Exploring Actinobacteria Biosynthetic Diversity.</title>
        <authorList>
            <person name="Kalkreuter E."/>
            <person name="Kautsar S.A."/>
            <person name="Yang D."/>
            <person name="Bader C.D."/>
            <person name="Teijaro C.N."/>
            <person name="Fluegel L."/>
            <person name="Davis C.M."/>
            <person name="Simpson J.R."/>
            <person name="Lauterbach L."/>
            <person name="Steele A.D."/>
            <person name="Gui C."/>
            <person name="Meng S."/>
            <person name="Li G."/>
            <person name="Viehrig K."/>
            <person name="Ye F."/>
            <person name="Su P."/>
            <person name="Kiefer A.F."/>
            <person name="Nichols A."/>
            <person name="Cepeda A.J."/>
            <person name="Yan W."/>
            <person name="Fan B."/>
            <person name="Jiang Y."/>
            <person name="Adhikari A."/>
            <person name="Zheng C.-J."/>
            <person name="Schuster L."/>
            <person name="Cowan T.M."/>
            <person name="Smanski M.J."/>
            <person name="Chevrette M.G."/>
            <person name="De Carvalho L.P.S."/>
            <person name="Shen B."/>
        </authorList>
    </citation>
    <scope>NUCLEOTIDE SEQUENCE [LARGE SCALE GENOMIC DNA]</scope>
    <source>
        <strain evidence="1 2">NPDC053346</strain>
    </source>
</reference>
<evidence type="ECO:0000313" key="1">
    <source>
        <dbReference type="EMBL" id="MFI9123840.1"/>
    </source>
</evidence>
<sequence length="71" mass="8112">MGVFDGGSYRVSVYRKGEEDPDDITTDDPRELVDRLRQDPDVRAVETYTVHYATGTYQGDLSFGNVYEEDE</sequence>
<dbReference type="Proteomes" id="UP001614391">
    <property type="component" value="Unassembled WGS sequence"/>
</dbReference>
<accession>A0ABW8D5B8</accession>
<proteinExistence type="predicted"/>
<dbReference type="EMBL" id="JBITYT010000023">
    <property type="protein sequence ID" value="MFI9123840.1"/>
    <property type="molecule type" value="Genomic_DNA"/>
</dbReference>
<evidence type="ECO:0008006" key="3">
    <source>
        <dbReference type="Google" id="ProtNLM"/>
    </source>
</evidence>
<name>A0ABW8D5B8_STRBI</name>
<protein>
    <recommendedName>
        <fullName evidence="3">Halobacterial output domain-containing protein</fullName>
    </recommendedName>
</protein>
<keyword evidence="2" id="KW-1185">Reference proteome</keyword>
<evidence type="ECO:0000313" key="2">
    <source>
        <dbReference type="Proteomes" id="UP001614391"/>
    </source>
</evidence>